<feature type="compositionally biased region" description="Acidic residues" evidence="1">
    <location>
        <begin position="394"/>
        <end position="405"/>
    </location>
</feature>
<feature type="compositionally biased region" description="Basic residues" evidence="1">
    <location>
        <begin position="101"/>
        <end position="116"/>
    </location>
</feature>
<protein>
    <submittedName>
        <fullName evidence="2">Uncharacterized protein</fullName>
    </submittedName>
</protein>
<comment type="caution">
    <text evidence="2">The sequence shown here is derived from an EMBL/GenBank/DDBJ whole genome shotgun (WGS) entry which is preliminary data.</text>
</comment>
<feature type="compositionally biased region" description="Polar residues" evidence="1">
    <location>
        <begin position="18"/>
        <end position="27"/>
    </location>
</feature>
<dbReference type="EMBL" id="CAKOGP040002214">
    <property type="protein sequence ID" value="CAJ1965706.1"/>
    <property type="molecule type" value="Genomic_DNA"/>
</dbReference>
<reference evidence="2" key="1">
    <citation type="submission" date="2023-08" db="EMBL/GenBank/DDBJ databases">
        <authorList>
            <person name="Audoor S."/>
            <person name="Bilcke G."/>
        </authorList>
    </citation>
    <scope>NUCLEOTIDE SEQUENCE</scope>
</reference>
<feature type="region of interest" description="Disordered" evidence="1">
    <location>
        <begin position="1"/>
        <end position="38"/>
    </location>
</feature>
<organism evidence="2 3">
    <name type="scientific">Cylindrotheca closterium</name>
    <dbReference type="NCBI Taxonomy" id="2856"/>
    <lineage>
        <taxon>Eukaryota</taxon>
        <taxon>Sar</taxon>
        <taxon>Stramenopiles</taxon>
        <taxon>Ochrophyta</taxon>
        <taxon>Bacillariophyta</taxon>
        <taxon>Bacillariophyceae</taxon>
        <taxon>Bacillariophycidae</taxon>
        <taxon>Bacillariales</taxon>
        <taxon>Bacillariaceae</taxon>
        <taxon>Cylindrotheca</taxon>
    </lineage>
</organism>
<feature type="region of interest" description="Disordered" evidence="1">
    <location>
        <begin position="502"/>
        <end position="587"/>
    </location>
</feature>
<evidence type="ECO:0000313" key="3">
    <source>
        <dbReference type="Proteomes" id="UP001295423"/>
    </source>
</evidence>
<keyword evidence="3" id="KW-1185">Reference proteome</keyword>
<proteinExistence type="predicted"/>
<name>A0AAD2G7J4_9STRA</name>
<sequence length="644" mass="70483">MVSTDVGEPLSKQEARTKASSRSSELIDSQDDDEEMGSCFTMESFFDSSMVSGCAIEETIAIEEEGARHDYEIALKDDSYPEENAASHEESIKSKSENRNRHNNRRRYVNRSRLQKTARPIRDAGEDMDDTIHTCHDSGMITEGDISFIIVEESDEEYEERTVEDFFGSSGDFTELEMTETEADIPEDDDIQDDAQSAGEFSLKLPTFSGHGYGNYDSVSTISFAFDDLGRSFSSELTDYDPIVFVTGGASAISRQSASTAQTPTSSSMMTEMQSTKPLSFTLRTQGTMASSIISTVPTAVAANGAMAPSGITTKELDRSNAIISNVTRNINSNRKKGGKHMPLSRNFLQPLSVVEGDSRSRSRSLGPINQRRRSRERRGGDKKSVPIRRKSLDDEDFDPSENDTFDEKQTDQTGQISSSLHNLKIGGPMRRVLRTKSSSKRIIRNHSGQVQKVELLQVLGESDRSIISHGWSQSSSSSPRLGRLQKVQLLGGSDQSIISQGFLSQSSSSDRLTKSNSSGRLSRSSNGCEPSRSNSSGRLSRGNSGSRLGSNPNDTGTARRMLSDAGSGKVLREDSNPMASGSYGGRVHVVPISVGSSNRRILARVNSAKKLVLDDQRRTGSHSRTGIFKIEEIKDSRSAKSTQ</sequence>
<feature type="compositionally biased region" description="Basic and acidic residues" evidence="1">
    <location>
        <begin position="65"/>
        <end position="100"/>
    </location>
</feature>
<accession>A0AAD2G7J4</accession>
<dbReference type="Proteomes" id="UP001295423">
    <property type="component" value="Unassembled WGS sequence"/>
</dbReference>
<feature type="region of interest" description="Disordered" evidence="1">
    <location>
        <begin position="63"/>
        <end position="118"/>
    </location>
</feature>
<evidence type="ECO:0000313" key="2">
    <source>
        <dbReference type="EMBL" id="CAJ1965706.1"/>
    </source>
</evidence>
<feature type="compositionally biased region" description="Polar residues" evidence="1">
    <location>
        <begin position="412"/>
        <end position="422"/>
    </location>
</feature>
<gene>
    <name evidence="2" type="ORF">CYCCA115_LOCUS21299</name>
</gene>
<feature type="compositionally biased region" description="Low complexity" evidence="1">
    <location>
        <begin position="502"/>
        <end position="554"/>
    </location>
</feature>
<evidence type="ECO:0000256" key="1">
    <source>
        <dbReference type="SAM" id="MobiDB-lite"/>
    </source>
</evidence>
<feature type="region of interest" description="Disordered" evidence="1">
    <location>
        <begin position="328"/>
        <end position="428"/>
    </location>
</feature>
<dbReference type="AlphaFoldDB" id="A0AAD2G7J4"/>